<gene>
    <name evidence="2" type="ORF">SAMN04488042_104214</name>
</gene>
<sequence>MKRLPLSLVALASLSACLDYTPMYKVGATTQEANVTRAQCNTYAANTVPPMIINDLIPVFGADGRIIGYRNEIYDANEGRRNSTVQRCMEQQGYSRVSIPYCPKEALEGRNYRPLTTSPPIGPSICAVRQPGGGRVLVDLSKPVN</sequence>
<dbReference type="PROSITE" id="PS51257">
    <property type="entry name" value="PROKAR_LIPOPROTEIN"/>
    <property type="match status" value="1"/>
</dbReference>
<dbReference type="AlphaFoldDB" id="A0A1I4NIQ5"/>
<proteinExistence type="predicted"/>
<accession>A0A1I4NIQ5</accession>
<evidence type="ECO:0000313" key="3">
    <source>
        <dbReference type="Proteomes" id="UP000199144"/>
    </source>
</evidence>
<dbReference type="Proteomes" id="UP000199144">
    <property type="component" value="Unassembled WGS sequence"/>
</dbReference>
<keyword evidence="3" id="KW-1185">Reference proteome</keyword>
<dbReference type="OrthoDB" id="7274329at2"/>
<evidence type="ECO:0008006" key="4">
    <source>
        <dbReference type="Google" id="ProtNLM"/>
    </source>
</evidence>
<protein>
    <recommendedName>
        <fullName evidence="4">Lipoprotein</fullName>
    </recommendedName>
</protein>
<keyword evidence="1" id="KW-0732">Signal</keyword>
<dbReference type="STRING" id="254406.SAMN04488042_104214"/>
<evidence type="ECO:0000256" key="1">
    <source>
        <dbReference type="SAM" id="SignalP"/>
    </source>
</evidence>
<dbReference type="RefSeq" id="WP_093094092.1">
    <property type="nucleotide sequence ID" value="NZ_FOTQ01000004.1"/>
</dbReference>
<feature type="signal peptide" evidence="1">
    <location>
        <begin position="1"/>
        <end position="18"/>
    </location>
</feature>
<organism evidence="2 3">
    <name type="scientific">Shimia aestuarii</name>
    <dbReference type="NCBI Taxonomy" id="254406"/>
    <lineage>
        <taxon>Bacteria</taxon>
        <taxon>Pseudomonadati</taxon>
        <taxon>Pseudomonadota</taxon>
        <taxon>Alphaproteobacteria</taxon>
        <taxon>Rhodobacterales</taxon>
        <taxon>Roseobacteraceae</taxon>
    </lineage>
</organism>
<feature type="chain" id="PRO_5011578431" description="Lipoprotein" evidence="1">
    <location>
        <begin position="19"/>
        <end position="145"/>
    </location>
</feature>
<evidence type="ECO:0000313" key="2">
    <source>
        <dbReference type="EMBL" id="SFM15339.1"/>
    </source>
</evidence>
<dbReference type="EMBL" id="FOTQ01000004">
    <property type="protein sequence ID" value="SFM15339.1"/>
    <property type="molecule type" value="Genomic_DNA"/>
</dbReference>
<name>A0A1I4NIQ5_9RHOB</name>
<reference evidence="2 3" key="1">
    <citation type="submission" date="2016-10" db="EMBL/GenBank/DDBJ databases">
        <authorList>
            <person name="de Groot N.N."/>
        </authorList>
    </citation>
    <scope>NUCLEOTIDE SEQUENCE [LARGE SCALE GENOMIC DNA]</scope>
    <source>
        <strain evidence="2 3">DSM 15283</strain>
    </source>
</reference>